<dbReference type="EMBL" id="CP054543">
    <property type="protein sequence ID" value="QSL66553.1"/>
    <property type="molecule type" value="Genomic_DNA"/>
</dbReference>
<evidence type="ECO:0000259" key="11">
    <source>
        <dbReference type="Pfam" id="PF12465"/>
    </source>
</evidence>
<gene>
    <name evidence="12" type="ORF">MERGE_000933</name>
</gene>
<keyword evidence="7 10" id="KW-0539">Nucleus</keyword>
<comment type="catalytic activity">
    <reaction evidence="1">
        <text>Cleavage of peptide bonds with very broad specificity.</text>
        <dbReference type="EC" id="3.4.25.1"/>
    </reaction>
</comment>
<keyword evidence="6 10" id="KW-0647">Proteasome</keyword>
<keyword evidence="4" id="KW-0888">Threonine protease</keyword>
<dbReference type="GO" id="GO:0051603">
    <property type="term" value="P:proteolysis involved in protein catabolic process"/>
    <property type="evidence" value="ECO:0007669"/>
    <property type="project" value="InterPro"/>
</dbReference>
<comment type="function">
    <text evidence="10">Component of the proteasome, a multicatalytic proteinase complex which is characterized by its ability to cleave peptides with Arg, Phe, Tyr, Leu, and Glu adjacent to the leaving group at neutral or slightly basic pH. The proteasome has an ATP-dependent proteolytic activity.</text>
</comment>
<dbReference type="PROSITE" id="PS51476">
    <property type="entry name" value="PROTEASOME_BETA_2"/>
    <property type="match status" value="1"/>
</dbReference>
<dbReference type="PRINTS" id="PR00141">
    <property type="entry name" value="PROTEASOME"/>
</dbReference>
<dbReference type="GO" id="GO:0004298">
    <property type="term" value="F:threonine-type endopeptidase activity"/>
    <property type="evidence" value="ECO:0007669"/>
    <property type="project" value="UniProtKB-KW"/>
</dbReference>
<dbReference type="InterPro" id="IPR024689">
    <property type="entry name" value="Proteasome_bsu_C"/>
</dbReference>
<evidence type="ECO:0000256" key="7">
    <source>
        <dbReference type="ARBA" id="ARBA00023242"/>
    </source>
</evidence>
<evidence type="ECO:0000256" key="8">
    <source>
        <dbReference type="ARBA" id="ARBA00026071"/>
    </source>
</evidence>
<dbReference type="InterPro" id="IPR000243">
    <property type="entry name" value="Pept_T1A_subB"/>
</dbReference>
<dbReference type="FunFam" id="3.60.20.10:FF:000005">
    <property type="entry name" value="Proteasome subunit beta type-2"/>
    <property type="match status" value="1"/>
</dbReference>
<comment type="subcellular location">
    <subcellularLocation>
        <location evidence="10">Cytoplasm</location>
    </subcellularLocation>
    <subcellularLocation>
        <location evidence="10">Nucleus</location>
    </subcellularLocation>
</comment>
<reference evidence="12" key="1">
    <citation type="submission" date="2020-06" db="EMBL/GenBank/DDBJ databases">
        <title>Genomes of multiple members of Pneumocystis genus reveal paths to human pathogen Pneumocystis jirovecii.</title>
        <authorList>
            <person name="Cisse O.H."/>
            <person name="Ma L."/>
            <person name="Dekker J."/>
            <person name="Khil P."/>
            <person name="Jo J."/>
            <person name="Brenchley J."/>
            <person name="Blair R."/>
            <person name="Pahar B."/>
            <person name="Chabe M."/>
            <person name="Van Rompay K.A."/>
            <person name="Keesler R."/>
            <person name="Sukura A."/>
            <person name="Hirsch V."/>
            <person name="Kutty G."/>
            <person name="Liu Y."/>
            <person name="Peng L."/>
            <person name="Chen J."/>
            <person name="Song J."/>
            <person name="Weissenbacher-Lang C."/>
            <person name="Xu J."/>
            <person name="Upham N.S."/>
            <person name="Stajich J.E."/>
            <person name="Cuomo C.A."/>
            <person name="Cushion M.T."/>
            <person name="Kovacs J.A."/>
        </authorList>
    </citation>
    <scope>NUCLEOTIDE SEQUENCE</scope>
    <source>
        <strain evidence="12">2A</strain>
    </source>
</reference>
<proteinExistence type="inferred from homology"/>
<dbReference type="PROSITE" id="PS00854">
    <property type="entry name" value="PROTEASOME_BETA_1"/>
    <property type="match status" value="1"/>
</dbReference>
<dbReference type="Gene3D" id="3.60.20.10">
    <property type="entry name" value="Glutamine Phosphoribosylpyrophosphate, subunit 1, domain 1"/>
    <property type="match status" value="1"/>
</dbReference>
<evidence type="ECO:0000256" key="2">
    <source>
        <dbReference type="ARBA" id="ARBA00022490"/>
    </source>
</evidence>
<comment type="similarity">
    <text evidence="10">Belongs to the peptidase T1B family.</text>
</comment>
<dbReference type="OrthoDB" id="429533at2759"/>
<dbReference type="InterPro" id="IPR001353">
    <property type="entry name" value="Proteasome_sua/b"/>
</dbReference>
<comment type="subunit">
    <text evidence="8">The 26S proteasome consists of a 20S proteasome core and two 19S regulatory subunits. The 20S proteasome core is composed of 28 subunits that are arranged in four stacked rings, resulting in a barrel-shaped structure. The two end rings are each formed by seven alpha subunits, and the two central rings are each formed by seven beta subunits. The catalytic chamber with the active sites is on the inside of the barrel.</text>
</comment>
<dbReference type="InterPro" id="IPR023333">
    <property type="entry name" value="Proteasome_suB-type"/>
</dbReference>
<dbReference type="InterPro" id="IPR016050">
    <property type="entry name" value="Proteasome_bsu_CS"/>
</dbReference>
<dbReference type="PANTHER" id="PTHR32194:SF4">
    <property type="entry name" value="PROTEASOME SUBUNIT BETA TYPE-7"/>
    <property type="match status" value="1"/>
</dbReference>
<dbReference type="AlphaFoldDB" id="A0A899G182"/>
<comment type="subunit">
    <text evidence="10">Component of the proteasome complex.</text>
</comment>
<feature type="domain" description="Proteasome beta subunit C-terminal" evidence="11">
    <location>
        <begin position="230"/>
        <end position="256"/>
    </location>
</feature>
<dbReference type="GO" id="GO:0005634">
    <property type="term" value="C:nucleus"/>
    <property type="evidence" value="ECO:0007669"/>
    <property type="project" value="UniProtKB-SubCell"/>
</dbReference>
<sequence>MIGSKTYIPNKGFNFDNYQRNLYLLSKDIVSPPTISTGTTIVGVIYDNGVCIAADTRATMGPIVADKNTKKLHKISSRIWAAGAGIAGDIDFVTSYISSQIELHSLYTKRQPRVITALTMTKQYLFKYQGYVGAYLIIAGTDPTGLHLFTVSAHGSTDKLPFVTMGSGSLAAMSVLETRYKPNMNRQEAIDLCKDAILAGIFNDLGSGSNVDVVVIEKEKAQYLRNYLKPNERPPKERSYKFTIGTTAIIKRDIKKYVTTVDINDEMEIDE</sequence>
<evidence type="ECO:0000313" key="12">
    <source>
        <dbReference type="EMBL" id="QSL66553.1"/>
    </source>
</evidence>
<evidence type="ECO:0000313" key="13">
    <source>
        <dbReference type="Proteomes" id="UP000663699"/>
    </source>
</evidence>
<name>A0A899G182_9ASCO</name>
<dbReference type="Proteomes" id="UP000663699">
    <property type="component" value="Chromosome 12"/>
</dbReference>
<keyword evidence="3" id="KW-0645">Protease</keyword>
<evidence type="ECO:0000256" key="6">
    <source>
        <dbReference type="ARBA" id="ARBA00022942"/>
    </source>
</evidence>
<dbReference type="CDD" id="cd03763">
    <property type="entry name" value="proteasome_beta_type_7"/>
    <property type="match status" value="1"/>
</dbReference>
<dbReference type="GO" id="GO:0005737">
    <property type="term" value="C:cytoplasm"/>
    <property type="evidence" value="ECO:0007669"/>
    <property type="project" value="UniProtKB-SubCell"/>
</dbReference>
<evidence type="ECO:0000256" key="1">
    <source>
        <dbReference type="ARBA" id="ARBA00001198"/>
    </source>
</evidence>
<dbReference type="GO" id="GO:0019774">
    <property type="term" value="C:proteasome core complex, beta-subunit complex"/>
    <property type="evidence" value="ECO:0007669"/>
    <property type="project" value="UniProtKB-ARBA"/>
</dbReference>
<evidence type="ECO:0000256" key="3">
    <source>
        <dbReference type="ARBA" id="ARBA00022670"/>
    </source>
</evidence>
<evidence type="ECO:0000256" key="5">
    <source>
        <dbReference type="ARBA" id="ARBA00022801"/>
    </source>
</evidence>
<evidence type="ECO:0000256" key="4">
    <source>
        <dbReference type="ARBA" id="ARBA00022698"/>
    </source>
</evidence>
<dbReference type="PANTHER" id="PTHR32194">
    <property type="entry name" value="METALLOPROTEASE TLDD"/>
    <property type="match status" value="1"/>
</dbReference>
<organism evidence="12 13">
    <name type="scientific">Pneumocystis wakefieldiae</name>
    <dbReference type="NCBI Taxonomy" id="38082"/>
    <lineage>
        <taxon>Eukaryota</taxon>
        <taxon>Fungi</taxon>
        <taxon>Dikarya</taxon>
        <taxon>Ascomycota</taxon>
        <taxon>Taphrinomycotina</taxon>
        <taxon>Pneumocystomycetes</taxon>
        <taxon>Pneumocystaceae</taxon>
        <taxon>Pneumocystis</taxon>
    </lineage>
</organism>
<dbReference type="Pfam" id="PF00227">
    <property type="entry name" value="Proteasome"/>
    <property type="match status" value="1"/>
</dbReference>
<dbReference type="Pfam" id="PF12465">
    <property type="entry name" value="Pr_beta_C"/>
    <property type="match status" value="1"/>
</dbReference>
<protein>
    <recommendedName>
        <fullName evidence="10">Proteasome subunit beta</fullName>
    </recommendedName>
</protein>
<dbReference type="InterPro" id="IPR029055">
    <property type="entry name" value="Ntn_hydrolases_N"/>
</dbReference>
<dbReference type="SUPFAM" id="SSF56235">
    <property type="entry name" value="N-terminal nucleophile aminohydrolases (Ntn hydrolases)"/>
    <property type="match status" value="1"/>
</dbReference>
<feature type="active site" description="Nucleophile" evidence="9">
    <location>
        <position position="39"/>
    </location>
</feature>
<keyword evidence="2 10" id="KW-0963">Cytoplasm</keyword>
<evidence type="ECO:0000256" key="10">
    <source>
        <dbReference type="RuleBase" id="RU004203"/>
    </source>
</evidence>
<keyword evidence="13" id="KW-1185">Reference proteome</keyword>
<keyword evidence="5" id="KW-0378">Hydrolase</keyword>
<evidence type="ECO:0000256" key="9">
    <source>
        <dbReference type="PIRSR" id="PIRSR600243-1"/>
    </source>
</evidence>
<accession>A0A899G182</accession>